<organism evidence="11 12">
    <name type="scientific">Letharia columbiana</name>
    <dbReference type="NCBI Taxonomy" id="112416"/>
    <lineage>
        <taxon>Eukaryota</taxon>
        <taxon>Fungi</taxon>
        <taxon>Dikarya</taxon>
        <taxon>Ascomycota</taxon>
        <taxon>Pezizomycotina</taxon>
        <taxon>Lecanoromycetes</taxon>
        <taxon>OSLEUM clade</taxon>
        <taxon>Lecanoromycetidae</taxon>
        <taxon>Lecanorales</taxon>
        <taxon>Lecanorineae</taxon>
        <taxon>Parmeliaceae</taxon>
        <taxon>Letharia</taxon>
    </lineage>
</organism>
<dbReference type="RefSeq" id="XP_037162441.1">
    <property type="nucleotide sequence ID" value="XM_037310671.1"/>
</dbReference>
<dbReference type="CDD" id="cd00019">
    <property type="entry name" value="AP2Ec"/>
    <property type="match status" value="1"/>
</dbReference>
<dbReference type="GO" id="GO:0006284">
    <property type="term" value="P:base-excision repair"/>
    <property type="evidence" value="ECO:0007669"/>
    <property type="project" value="TreeGrafter"/>
</dbReference>
<dbReference type="Gene3D" id="3.20.20.150">
    <property type="entry name" value="Divalent-metal-dependent TIM barrel enzymes"/>
    <property type="match status" value="1"/>
</dbReference>
<comment type="similarity">
    <text evidence="2">Belongs to the AP endonuclease 2 family.</text>
</comment>
<keyword evidence="12" id="KW-1185">Reference proteome</keyword>
<feature type="region of interest" description="Disordered" evidence="9">
    <location>
        <begin position="1"/>
        <end position="221"/>
    </location>
</feature>
<dbReference type="AlphaFoldDB" id="A0A8H6L2G1"/>
<accession>A0A8H6L2G1</accession>
<evidence type="ECO:0000256" key="9">
    <source>
        <dbReference type="SAM" id="MobiDB-lite"/>
    </source>
</evidence>
<evidence type="ECO:0000256" key="2">
    <source>
        <dbReference type="ARBA" id="ARBA00005340"/>
    </source>
</evidence>
<dbReference type="GO" id="GO:0008270">
    <property type="term" value="F:zinc ion binding"/>
    <property type="evidence" value="ECO:0007669"/>
    <property type="project" value="InterPro"/>
</dbReference>
<evidence type="ECO:0000313" key="11">
    <source>
        <dbReference type="EMBL" id="KAF6233019.1"/>
    </source>
</evidence>
<gene>
    <name evidence="11" type="ORF">HO173_008775</name>
</gene>
<evidence type="ECO:0000256" key="4">
    <source>
        <dbReference type="ARBA" id="ARBA00022723"/>
    </source>
</evidence>
<evidence type="ECO:0000256" key="6">
    <source>
        <dbReference type="ARBA" id="ARBA00022801"/>
    </source>
</evidence>
<keyword evidence="5" id="KW-0227">DNA damage</keyword>
<dbReference type="SUPFAM" id="SSF51658">
    <property type="entry name" value="Xylose isomerase-like"/>
    <property type="match status" value="1"/>
</dbReference>
<keyword evidence="7" id="KW-0862">Zinc</keyword>
<keyword evidence="8" id="KW-0234">DNA repair</keyword>
<dbReference type="GO" id="GO:0008081">
    <property type="term" value="F:phosphoric diester hydrolase activity"/>
    <property type="evidence" value="ECO:0007669"/>
    <property type="project" value="TreeGrafter"/>
</dbReference>
<feature type="region of interest" description="Disordered" evidence="9">
    <location>
        <begin position="544"/>
        <end position="595"/>
    </location>
</feature>
<comment type="cofactor">
    <cofactor evidence="1">
        <name>Zn(2+)</name>
        <dbReference type="ChEBI" id="CHEBI:29105"/>
    </cofactor>
</comment>
<dbReference type="PROSITE" id="PS51432">
    <property type="entry name" value="AP_NUCLEASE_F2_4"/>
    <property type="match status" value="1"/>
</dbReference>
<dbReference type="PANTHER" id="PTHR21445:SF0">
    <property type="entry name" value="APURINIC-APYRIMIDINIC ENDONUCLEASE"/>
    <property type="match status" value="1"/>
</dbReference>
<dbReference type="PANTHER" id="PTHR21445">
    <property type="entry name" value="ENDONUCLEASE IV ENDODEOXYRIBONUCLEASE IV"/>
    <property type="match status" value="1"/>
</dbReference>
<evidence type="ECO:0000259" key="10">
    <source>
        <dbReference type="Pfam" id="PF01261"/>
    </source>
</evidence>
<dbReference type="GO" id="GO:0005739">
    <property type="term" value="C:mitochondrion"/>
    <property type="evidence" value="ECO:0007669"/>
    <property type="project" value="TreeGrafter"/>
</dbReference>
<dbReference type="SMART" id="SM00518">
    <property type="entry name" value="AP2Ec"/>
    <property type="match status" value="1"/>
</dbReference>
<dbReference type="EMBL" id="JACCJC010000042">
    <property type="protein sequence ID" value="KAF6233019.1"/>
    <property type="molecule type" value="Genomic_DNA"/>
</dbReference>
<dbReference type="GO" id="GO:0005634">
    <property type="term" value="C:nucleus"/>
    <property type="evidence" value="ECO:0007669"/>
    <property type="project" value="TreeGrafter"/>
</dbReference>
<comment type="caution">
    <text evidence="11">The sequence shown here is derived from an EMBL/GenBank/DDBJ whole genome shotgun (WGS) entry which is preliminary data.</text>
</comment>
<dbReference type="HAMAP" id="MF_00152">
    <property type="entry name" value="Nfo"/>
    <property type="match status" value="1"/>
</dbReference>
<dbReference type="Proteomes" id="UP000578531">
    <property type="component" value="Unassembled WGS sequence"/>
</dbReference>
<feature type="domain" description="Xylose isomerase-like TIM barrel" evidence="10">
    <location>
        <begin position="255"/>
        <end position="523"/>
    </location>
</feature>
<evidence type="ECO:0000256" key="5">
    <source>
        <dbReference type="ARBA" id="ARBA00022763"/>
    </source>
</evidence>
<name>A0A8H6L2G1_9LECA</name>
<dbReference type="InterPro" id="IPR001719">
    <property type="entry name" value="AP_endonuc_2"/>
</dbReference>
<reference evidence="11 12" key="1">
    <citation type="journal article" date="2020" name="Genomics">
        <title>Complete, high-quality genomes from long-read metagenomic sequencing of two wolf lichen thalli reveals enigmatic genome architecture.</title>
        <authorList>
            <person name="McKenzie S.K."/>
            <person name="Walston R.F."/>
            <person name="Allen J.L."/>
        </authorList>
    </citation>
    <scope>NUCLEOTIDE SEQUENCE [LARGE SCALE GENOMIC DNA]</scope>
    <source>
        <strain evidence="11">WasteWater2</strain>
    </source>
</reference>
<dbReference type="FunFam" id="3.20.20.150:FF:000001">
    <property type="entry name" value="Probable endonuclease 4"/>
    <property type="match status" value="1"/>
</dbReference>
<keyword evidence="4" id="KW-0479">Metal-binding</keyword>
<feature type="compositionally biased region" description="Basic and acidic residues" evidence="9">
    <location>
        <begin position="93"/>
        <end position="102"/>
    </location>
</feature>
<dbReference type="OrthoDB" id="7663182at2759"/>
<evidence type="ECO:0000256" key="8">
    <source>
        <dbReference type="ARBA" id="ARBA00023204"/>
    </source>
</evidence>
<dbReference type="GeneID" id="59290429"/>
<dbReference type="InterPro" id="IPR036237">
    <property type="entry name" value="Xyl_isomerase-like_sf"/>
</dbReference>
<evidence type="ECO:0000256" key="7">
    <source>
        <dbReference type="ARBA" id="ARBA00022833"/>
    </source>
</evidence>
<dbReference type="NCBIfam" id="TIGR00587">
    <property type="entry name" value="nfo"/>
    <property type="match status" value="1"/>
</dbReference>
<dbReference type="InterPro" id="IPR013022">
    <property type="entry name" value="Xyl_isomerase-like_TIM-brl"/>
</dbReference>
<proteinExistence type="inferred from homology"/>
<dbReference type="PROSITE" id="PS00730">
    <property type="entry name" value="AP_NUCLEASE_F2_2"/>
    <property type="match status" value="1"/>
</dbReference>
<dbReference type="GO" id="GO:0003906">
    <property type="term" value="F:DNA-(apurinic or apyrimidinic site) endonuclease activity"/>
    <property type="evidence" value="ECO:0007669"/>
    <property type="project" value="TreeGrafter"/>
</dbReference>
<dbReference type="Pfam" id="PF01261">
    <property type="entry name" value="AP_endonuc_2"/>
    <property type="match status" value="1"/>
</dbReference>
<evidence type="ECO:0000256" key="1">
    <source>
        <dbReference type="ARBA" id="ARBA00001947"/>
    </source>
</evidence>
<feature type="compositionally biased region" description="Basic and acidic residues" evidence="9">
    <location>
        <begin position="544"/>
        <end position="573"/>
    </location>
</feature>
<feature type="compositionally biased region" description="Polar residues" evidence="9">
    <location>
        <begin position="13"/>
        <end position="34"/>
    </location>
</feature>
<dbReference type="GO" id="GO:0003677">
    <property type="term" value="F:DNA binding"/>
    <property type="evidence" value="ECO:0007669"/>
    <property type="project" value="InterPro"/>
</dbReference>
<evidence type="ECO:0000313" key="12">
    <source>
        <dbReference type="Proteomes" id="UP000578531"/>
    </source>
</evidence>
<dbReference type="InterPro" id="IPR018246">
    <property type="entry name" value="AP_endonuc_F2_Zn_BS"/>
</dbReference>
<sequence length="595" mass="65952">MTASERLADPAQASPQSQTRTTAANAAVDPTTSKRTPRAIRSLNKTTRLEANGVEDKDTPSNSGKGKKIAAVITEAAPSALPEGATPKKTKQRKEVKPKTEDTQEQEPQAEDISTKAKRKRKVKEDLKSADPQIDGNIPKTAKRKRIVKGEEVESEGSEPSPKKTKRKKATDVEIDETVENEASPRKARRKTKVKEEDEEVQEGGEGQKKTKRKRKTKEEKEIEAMPLATRTDGLRMFIGAHVSGAKGVHNSVTNCVHIGGNAFAMFLKSQKKWENPPLQDDHRDQFKAFCGEHKYDAASHILPHGSYLVNLAQEDPEKATQAYNAFLDDLNRCESLGIRLYNFHPGWTGSHPRPSAIARIAKALNRAHAATKTVTPVLETMAGGGNVIGSTFEDLRDIIALVDDKNRIGVCLDTCHVHAAGYDLRKPVAFQKTLDDFDKIVGVKYLCALHLNDSKAPFSSHRDLHQNIGLGFLGLRAFWNVMNEPRFEGLPMVLETPIDHKDEETGKDVEDKAVWAREIKMLEGLIGVDADGDEFKAMEKELADKGAEERAKYQEQFERKGEKDKKALEKGQKKLQFGKTKTEKAIKNGSDSEA</sequence>
<keyword evidence="6" id="KW-0378">Hydrolase</keyword>
<evidence type="ECO:0000256" key="3">
    <source>
        <dbReference type="ARBA" id="ARBA00021759"/>
    </source>
</evidence>
<protein>
    <recommendedName>
        <fullName evidence="3">Apurinic-apyrimidinic endonuclease 1</fullName>
    </recommendedName>
</protein>